<keyword evidence="5" id="KW-1185">Reference proteome</keyword>
<dbReference type="RefSeq" id="WP_188732868.1">
    <property type="nucleotide sequence ID" value="NZ_BMLW01000001.1"/>
</dbReference>
<organism evidence="4 5">
    <name type="scientific">Oceanobacillus neutriphilus</name>
    <dbReference type="NCBI Taxonomy" id="531815"/>
    <lineage>
        <taxon>Bacteria</taxon>
        <taxon>Bacillati</taxon>
        <taxon>Bacillota</taxon>
        <taxon>Bacilli</taxon>
        <taxon>Bacillales</taxon>
        <taxon>Bacillaceae</taxon>
        <taxon>Oceanobacillus</taxon>
    </lineage>
</organism>
<dbReference type="EMBL" id="BMLW01000001">
    <property type="protein sequence ID" value="GGP07697.1"/>
    <property type="molecule type" value="Genomic_DNA"/>
</dbReference>
<proteinExistence type="predicted"/>
<dbReference type="PANTHER" id="PTHR12304:SF4">
    <property type="entry name" value="URIDINE NUCLEOSIDASE"/>
    <property type="match status" value="1"/>
</dbReference>
<evidence type="ECO:0000313" key="4">
    <source>
        <dbReference type="EMBL" id="GGP07697.1"/>
    </source>
</evidence>
<reference evidence="5" key="1">
    <citation type="journal article" date="2019" name="Int. J. Syst. Evol. Microbiol.">
        <title>The Global Catalogue of Microorganisms (GCM) 10K type strain sequencing project: providing services to taxonomists for standard genome sequencing and annotation.</title>
        <authorList>
            <consortium name="The Broad Institute Genomics Platform"/>
            <consortium name="The Broad Institute Genome Sequencing Center for Infectious Disease"/>
            <person name="Wu L."/>
            <person name="Ma J."/>
        </authorList>
    </citation>
    <scope>NUCLEOTIDE SEQUENCE [LARGE SCALE GENOMIC DNA]</scope>
    <source>
        <strain evidence="5">CGMCC 1.7693</strain>
    </source>
</reference>
<dbReference type="Pfam" id="PF01156">
    <property type="entry name" value="IU_nuc_hydro"/>
    <property type="match status" value="1"/>
</dbReference>
<dbReference type="CDD" id="cd02650">
    <property type="entry name" value="nuc_hydro_CaPnhB"/>
    <property type="match status" value="1"/>
</dbReference>
<dbReference type="InterPro" id="IPR001910">
    <property type="entry name" value="Inosine/uridine_hydrolase_dom"/>
</dbReference>
<accession>A0ABQ2NNA2</accession>
<evidence type="ECO:0000256" key="1">
    <source>
        <dbReference type="ARBA" id="ARBA00022801"/>
    </source>
</evidence>
<sequence>MKKVILDVDTGIDDALAISYAVAQPDVELLGITTSYGMAPVEYTCRNTKHILNVLNKDVPVYGGAATPRKRTRVYNGRIHGKDGLGNTLGAVNENDKCKLDAVDFIIESTKKYNHDLTIITTGPLTNLARAINCAPEVMHSVGRIVTMGGAVATPGNASKFAEANILIDPESADFVFKSKLPITLVGLDVTRKTLLTQDDVEKWKQFRTSSADFFVDFTQFYLNAYKKIHPYLKGCALHDPLAVGVAIYPEIVHTVPMNLEVDLSEEALGRTVENLNIELNEKPNVDVCFQVDSKTFMEDFFTKVDYLLSIKSSERV</sequence>
<dbReference type="InterPro" id="IPR036452">
    <property type="entry name" value="Ribo_hydro-like"/>
</dbReference>
<comment type="caution">
    <text evidence="4">The sequence shown here is derived from an EMBL/GenBank/DDBJ whole genome shotgun (WGS) entry which is preliminary data.</text>
</comment>
<gene>
    <name evidence="4" type="primary">rihB</name>
    <name evidence="4" type="ORF">GCM10011346_04710</name>
</gene>
<dbReference type="Proteomes" id="UP000641206">
    <property type="component" value="Unassembled WGS sequence"/>
</dbReference>
<dbReference type="SUPFAM" id="SSF53590">
    <property type="entry name" value="Nucleoside hydrolase"/>
    <property type="match status" value="1"/>
</dbReference>
<dbReference type="PANTHER" id="PTHR12304">
    <property type="entry name" value="INOSINE-URIDINE PREFERRING NUCLEOSIDE HYDROLASE"/>
    <property type="match status" value="1"/>
</dbReference>
<evidence type="ECO:0000313" key="5">
    <source>
        <dbReference type="Proteomes" id="UP000641206"/>
    </source>
</evidence>
<feature type="domain" description="Inosine/uridine-preferring nucleoside hydrolase" evidence="3">
    <location>
        <begin position="4"/>
        <end position="299"/>
    </location>
</feature>
<keyword evidence="2" id="KW-0326">Glycosidase</keyword>
<dbReference type="Gene3D" id="3.90.245.10">
    <property type="entry name" value="Ribonucleoside hydrolase-like"/>
    <property type="match status" value="1"/>
</dbReference>
<evidence type="ECO:0000259" key="3">
    <source>
        <dbReference type="Pfam" id="PF01156"/>
    </source>
</evidence>
<dbReference type="InterPro" id="IPR023186">
    <property type="entry name" value="IUNH"/>
</dbReference>
<keyword evidence="1" id="KW-0378">Hydrolase</keyword>
<name>A0ABQ2NNA2_9BACI</name>
<protein>
    <submittedName>
        <fullName evidence="4">Ribosylpyrimidine nucleosidase</fullName>
    </submittedName>
</protein>
<evidence type="ECO:0000256" key="2">
    <source>
        <dbReference type="ARBA" id="ARBA00023295"/>
    </source>
</evidence>